<dbReference type="OrthoDB" id="10669178at2759"/>
<reference evidence="4" key="5">
    <citation type="submission" date="2015-06" db="UniProtKB">
        <authorList>
            <consortium name="EnsemblFungi"/>
        </authorList>
    </citation>
    <scope>IDENTIFICATION</scope>
    <source>
        <strain evidence="4">ATCC 64411</strain>
    </source>
</reference>
<evidence type="ECO:0000256" key="1">
    <source>
        <dbReference type="SAM" id="MobiDB-lite"/>
    </source>
</evidence>
<dbReference type="EMBL" id="GL876973">
    <property type="protein sequence ID" value="KLU89401.1"/>
    <property type="molecule type" value="Genomic_DNA"/>
</dbReference>
<name>A0A0C4E770_MAGP6</name>
<keyword evidence="2" id="KW-0472">Membrane</keyword>
<dbReference type="Proteomes" id="UP000011715">
    <property type="component" value="Unassembled WGS sequence"/>
</dbReference>
<evidence type="ECO:0000313" key="5">
    <source>
        <dbReference type="Proteomes" id="UP000011715"/>
    </source>
</evidence>
<sequence length="351" mass="37979">MNNTTITPIIYYTGGNDPSGRIIFWFAIVFLAVLLAIPLICGILVLRDKRLQAAEANVEKGDHHTPNNNTNQIERKDYSSIPSEATLVDPPSLRHHRSLPELAPDEGHETGERRQRGRAAGATTDARSPQRPFGQPTRTTSATDTAAQRQRSLQTPYPPCPPAPPRPGPPPVPYPRRAAPMDNISPSRGNPSGPPVLRRRADDPNSMTPPPGVIAILVGLGILVVLACVIGVLRLSYAAAMVKREKEERRAARRAVRAGVGNVDAGEGSSTAGAATGRKPRLFTTRPAGESSSSAEEPPIVVVAVPPAAQRRRRQKEDPADVEIEMESRRPRLMLGFLKDLDYKGCNILGK</sequence>
<keyword evidence="2" id="KW-0812">Transmembrane</keyword>
<feature type="compositionally biased region" description="Low complexity" evidence="1">
    <location>
        <begin position="265"/>
        <end position="277"/>
    </location>
</feature>
<feature type="transmembrane region" description="Helical" evidence="2">
    <location>
        <begin position="22"/>
        <end position="46"/>
    </location>
</feature>
<dbReference type="AlphaFoldDB" id="A0A0C4E770"/>
<feature type="compositionally biased region" description="Basic and acidic residues" evidence="1">
    <location>
        <begin position="105"/>
        <end position="114"/>
    </location>
</feature>
<keyword evidence="5" id="KW-1185">Reference proteome</keyword>
<feature type="compositionally biased region" description="Low complexity" evidence="1">
    <location>
        <begin position="118"/>
        <end position="127"/>
    </location>
</feature>
<feature type="region of interest" description="Disordered" evidence="1">
    <location>
        <begin position="262"/>
        <end position="298"/>
    </location>
</feature>
<feature type="compositionally biased region" description="Pro residues" evidence="1">
    <location>
        <begin position="156"/>
        <end position="174"/>
    </location>
</feature>
<dbReference type="eggNOG" id="ENOG502RN92">
    <property type="taxonomic scope" value="Eukaryota"/>
</dbReference>
<accession>A0A0C4E770</accession>
<evidence type="ECO:0000256" key="2">
    <source>
        <dbReference type="SAM" id="Phobius"/>
    </source>
</evidence>
<proteinExistence type="predicted"/>
<gene>
    <name evidence="3" type="ORF">MAPG_08372</name>
</gene>
<evidence type="ECO:0000313" key="3">
    <source>
        <dbReference type="EMBL" id="KLU89401.1"/>
    </source>
</evidence>
<feature type="compositionally biased region" description="Polar residues" evidence="1">
    <location>
        <begin position="136"/>
        <end position="155"/>
    </location>
</feature>
<feature type="transmembrane region" description="Helical" evidence="2">
    <location>
        <begin position="213"/>
        <end position="237"/>
    </location>
</feature>
<dbReference type="EnsemblFungi" id="MAPG_08372T0">
    <property type="protein sequence ID" value="MAPG_08372T0"/>
    <property type="gene ID" value="MAPG_08372"/>
</dbReference>
<reference evidence="3" key="3">
    <citation type="submission" date="2011-03" db="EMBL/GenBank/DDBJ databases">
        <title>Annotation of Magnaporthe poae ATCC 64411.</title>
        <authorList>
            <person name="Ma L.-J."/>
            <person name="Dead R."/>
            <person name="Young S.K."/>
            <person name="Zeng Q."/>
            <person name="Gargeya S."/>
            <person name="Fitzgerald M."/>
            <person name="Haas B."/>
            <person name="Abouelleil A."/>
            <person name="Alvarado L."/>
            <person name="Arachchi H.M."/>
            <person name="Berlin A."/>
            <person name="Brown A."/>
            <person name="Chapman S.B."/>
            <person name="Chen Z."/>
            <person name="Dunbar C."/>
            <person name="Freedman E."/>
            <person name="Gearin G."/>
            <person name="Gellesch M."/>
            <person name="Goldberg J."/>
            <person name="Griggs A."/>
            <person name="Gujja S."/>
            <person name="Heiman D."/>
            <person name="Howarth C."/>
            <person name="Larson L."/>
            <person name="Lui A."/>
            <person name="MacDonald P.J.P."/>
            <person name="Mehta T."/>
            <person name="Montmayeur A."/>
            <person name="Murphy C."/>
            <person name="Neiman D."/>
            <person name="Pearson M."/>
            <person name="Priest M."/>
            <person name="Roberts A."/>
            <person name="Saif S."/>
            <person name="Shea T."/>
            <person name="Shenoy N."/>
            <person name="Sisk P."/>
            <person name="Stolte C."/>
            <person name="Sykes S."/>
            <person name="Yandava C."/>
            <person name="Wortman J."/>
            <person name="Nusbaum C."/>
            <person name="Birren B."/>
        </authorList>
    </citation>
    <scope>NUCLEOTIDE SEQUENCE</scope>
    <source>
        <strain evidence="3">ATCC 64411</strain>
    </source>
</reference>
<organism evidence="4 5">
    <name type="scientific">Magnaporthiopsis poae (strain ATCC 64411 / 73-15)</name>
    <name type="common">Kentucky bluegrass fungus</name>
    <name type="synonym">Magnaporthe poae</name>
    <dbReference type="NCBI Taxonomy" id="644358"/>
    <lineage>
        <taxon>Eukaryota</taxon>
        <taxon>Fungi</taxon>
        <taxon>Dikarya</taxon>
        <taxon>Ascomycota</taxon>
        <taxon>Pezizomycotina</taxon>
        <taxon>Sordariomycetes</taxon>
        <taxon>Sordariomycetidae</taxon>
        <taxon>Magnaporthales</taxon>
        <taxon>Magnaporthaceae</taxon>
        <taxon>Magnaporthiopsis</taxon>
    </lineage>
</organism>
<feature type="compositionally biased region" description="Low complexity" evidence="1">
    <location>
        <begin position="287"/>
        <end position="298"/>
    </location>
</feature>
<reference evidence="5" key="1">
    <citation type="submission" date="2010-05" db="EMBL/GenBank/DDBJ databases">
        <title>The genome sequence of Magnaporthe poae strain ATCC 64411.</title>
        <authorList>
            <person name="Ma L.-J."/>
            <person name="Dead R."/>
            <person name="Young S."/>
            <person name="Zeng Q."/>
            <person name="Koehrsen M."/>
            <person name="Alvarado L."/>
            <person name="Berlin A."/>
            <person name="Chapman S.B."/>
            <person name="Chen Z."/>
            <person name="Freedman E."/>
            <person name="Gellesch M."/>
            <person name="Goldberg J."/>
            <person name="Griggs A."/>
            <person name="Gujja S."/>
            <person name="Heilman E.R."/>
            <person name="Heiman D."/>
            <person name="Hepburn T."/>
            <person name="Howarth C."/>
            <person name="Jen D."/>
            <person name="Larson L."/>
            <person name="Mehta T."/>
            <person name="Neiman D."/>
            <person name="Pearson M."/>
            <person name="Roberts A."/>
            <person name="Saif S."/>
            <person name="Shea T."/>
            <person name="Shenoy N."/>
            <person name="Sisk P."/>
            <person name="Stolte C."/>
            <person name="Sykes S."/>
            <person name="Walk T."/>
            <person name="White J."/>
            <person name="Yandava C."/>
            <person name="Haas B."/>
            <person name="Nusbaum C."/>
            <person name="Birren B."/>
        </authorList>
    </citation>
    <scope>NUCLEOTIDE SEQUENCE [LARGE SCALE GENOMIC DNA]</scope>
    <source>
        <strain evidence="5">ATCC 64411 / 73-15</strain>
    </source>
</reference>
<evidence type="ECO:0000313" key="4">
    <source>
        <dbReference type="EnsemblFungi" id="MAPG_08372T0"/>
    </source>
</evidence>
<dbReference type="EMBL" id="ADBL01002022">
    <property type="status" value="NOT_ANNOTATED_CDS"/>
    <property type="molecule type" value="Genomic_DNA"/>
</dbReference>
<reference evidence="4" key="4">
    <citation type="journal article" date="2015" name="G3 (Bethesda)">
        <title>Genome sequences of three phytopathogenic species of the Magnaporthaceae family of fungi.</title>
        <authorList>
            <person name="Okagaki L.H."/>
            <person name="Nunes C.C."/>
            <person name="Sailsbery J."/>
            <person name="Clay B."/>
            <person name="Brown D."/>
            <person name="John T."/>
            <person name="Oh Y."/>
            <person name="Young N."/>
            <person name="Fitzgerald M."/>
            <person name="Haas B.J."/>
            <person name="Zeng Q."/>
            <person name="Young S."/>
            <person name="Adiconis X."/>
            <person name="Fan L."/>
            <person name="Levin J.Z."/>
            <person name="Mitchell T.K."/>
            <person name="Okubara P.A."/>
            <person name="Farman M.L."/>
            <person name="Kohn L.M."/>
            <person name="Birren B."/>
            <person name="Ma L.-J."/>
            <person name="Dean R.A."/>
        </authorList>
    </citation>
    <scope>NUCLEOTIDE SEQUENCE</scope>
    <source>
        <strain evidence="4">ATCC 64411 / 73-15</strain>
    </source>
</reference>
<feature type="region of interest" description="Disordered" evidence="1">
    <location>
        <begin position="57"/>
        <end position="205"/>
    </location>
</feature>
<reference evidence="3" key="2">
    <citation type="submission" date="2010-05" db="EMBL/GenBank/DDBJ databases">
        <title>The Genome Sequence of Magnaporthe poae strain ATCC 64411.</title>
        <authorList>
            <consortium name="The Broad Institute Genome Sequencing Platform"/>
            <consortium name="Broad Institute Genome Sequencing Center for Infectious Disease"/>
            <person name="Ma L.-J."/>
            <person name="Dead R."/>
            <person name="Young S."/>
            <person name="Zeng Q."/>
            <person name="Koehrsen M."/>
            <person name="Alvarado L."/>
            <person name="Berlin A."/>
            <person name="Chapman S.B."/>
            <person name="Chen Z."/>
            <person name="Freedman E."/>
            <person name="Gellesch M."/>
            <person name="Goldberg J."/>
            <person name="Griggs A."/>
            <person name="Gujja S."/>
            <person name="Heilman E.R."/>
            <person name="Heiman D."/>
            <person name="Hepburn T."/>
            <person name="Howarth C."/>
            <person name="Jen D."/>
            <person name="Larson L."/>
            <person name="Mehta T."/>
            <person name="Neiman D."/>
            <person name="Pearson M."/>
            <person name="Roberts A."/>
            <person name="Saif S."/>
            <person name="Shea T."/>
            <person name="Shenoy N."/>
            <person name="Sisk P."/>
            <person name="Stolte C."/>
            <person name="Sykes S."/>
            <person name="Walk T."/>
            <person name="White J."/>
            <person name="Yandava C."/>
            <person name="Haas B."/>
            <person name="Nusbaum C."/>
            <person name="Birren B."/>
        </authorList>
    </citation>
    <scope>NUCLEOTIDE SEQUENCE</scope>
    <source>
        <strain evidence="3">ATCC 64411</strain>
    </source>
</reference>
<keyword evidence="2" id="KW-1133">Transmembrane helix</keyword>
<dbReference type="VEuPathDB" id="FungiDB:MAPG_08372"/>
<protein>
    <submittedName>
        <fullName evidence="3 4">Uncharacterized protein</fullName>
    </submittedName>
</protein>